<dbReference type="Proteomes" id="UP001418637">
    <property type="component" value="Unassembled WGS sequence"/>
</dbReference>
<name>A0ABV0BJ53_9HYPH</name>
<dbReference type="CDD" id="cd03586">
    <property type="entry name" value="PolY_Pol_IV_kappa"/>
    <property type="match status" value="1"/>
</dbReference>
<comment type="subcellular location">
    <subcellularLocation>
        <location evidence="7">Cytoplasm</location>
    </subcellularLocation>
</comment>
<feature type="binding site" evidence="7">
    <location>
        <position position="47"/>
    </location>
    <ligand>
        <name>Mg(2+)</name>
        <dbReference type="ChEBI" id="CHEBI:18420"/>
    </ligand>
</feature>
<dbReference type="InterPro" id="IPR017961">
    <property type="entry name" value="DNA_pol_Y-fam_little_finger"/>
</dbReference>
<keyword evidence="4 7" id="KW-0239">DNA-directed DNA polymerase</keyword>
<comment type="catalytic activity">
    <reaction evidence="6 7">
        <text>DNA(n) + a 2'-deoxyribonucleoside 5'-triphosphate = DNA(n+1) + diphosphate</text>
        <dbReference type="Rhea" id="RHEA:22508"/>
        <dbReference type="Rhea" id="RHEA-COMP:17339"/>
        <dbReference type="Rhea" id="RHEA-COMP:17340"/>
        <dbReference type="ChEBI" id="CHEBI:33019"/>
        <dbReference type="ChEBI" id="CHEBI:61560"/>
        <dbReference type="ChEBI" id="CHEBI:173112"/>
        <dbReference type="EC" id="2.7.7.7"/>
    </reaction>
</comment>
<dbReference type="PANTHER" id="PTHR11076:SF33">
    <property type="entry name" value="DNA POLYMERASE KAPPA"/>
    <property type="match status" value="1"/>
</dbReference>
<comment type="subunit">
    <text evidence="2 7">Monomer.</text>
</comment>
<dbReference type="InterPro" id="IPR043128">
    <property type="entry name" value="Rev_trsase/Diguanyl_cyclase"/>
</dbReference>
<evidence type="ECO:0000256" key="6">
    <source>
        <dbReference type="ARBA" id="ARBA00049244"/>
    </source>
</evidence>
<evidence type="ECO:0000256" key="5">
    <source>
        <dbReference type="ARBA" id="ARBA00025589"/>
    </source>
</evidence>
<feature type="binding site" evidence="7">
    <location>
        <position position="140"/>
    </location>
    <ligand>
        <name>Mg(2+)</name>
        <dbReference type="ChEBI" id="CHEBI:18420"/>
    </ligand>
</feature>
<keyword evidence="7 9" id="KW-0808">Transferase</keyword>
<evidence type="ECO:0000256" key="2">
    <source>
        <dbReference type="ARBA" id="ARBA00011245"/>
    </source>
</evidence>
<dbReference type="Gene3D" id="3.40.1170.60">
    <property type="match status" value="1"/>
</dbReference>
<dbReference type="InterPro" id="IPR050116">
    <property type="entry name" value="DNA_polymerase-Y"/>
</dbReference>
<evidence type="ECO:0000256" key="7">
    <source>
        <dbReference type="HAMAP-Rule" id="MF_01113"/>
    </source>
</evidence>
<evidence type="ECO:0000313" key="9">
    <source>
        <dbReference type="EMBL" id="MEN3930737.1"/>
    </source>
</evidence>
<dbReference type="Gene3D" id="1.10.150.20">
    <property type="entry name" value="5' to 3' exonuclease, C-terminal subdomain"/>
    <property type="match status" value="1"/>
</dbReference>
<dbReference type="Pfam" id="PF11799">
    <property type="entry name" value="IMS_C"/>
    <property type="match status" value="1"/>
</dbReference>
<feature type="site" description="Substrate discrimination" evidence="7">
    <location>
        <position position="52"/>
    </location>
</feature>
<comment type="function">
    <text evidence="5 7">Poorly processive, error-prone DNA polymerase involved in untargeted mutagenesis. Copies undamaged DNA at stalled replication forks, which arise in vivo from mismatched or misaligned primer ends. These misaligned primers can be extended by PolIV. Exhibits no 3'-5' exonuclease (proofreading) activity. May be involved in translesional synthesis, in conjunction with the beta clamp from PolIII.</text>
</comment>
<comment type="cofactor">
    <cofactor evidence="7">
        <name>Mg(2+)</name>
        <dbReference type="ChEBI" id="CHEBI:18420"/>
    </cofactor>
    <text evidence="7">Binds 2 magnesium ions per subunit.</text>
</comment>
<comment type="caution">
    <text evidence="9">The sequence shown here is derived from an EMBL/GenBank/DDBJ whole genome shotgun (WGS) entry which is preliminary data.</text>
</comment>
<dbReference type="EC" id="2.7.7.7" evidence="7"/>
<evidence type="ECO:0000256" key="4">
    <source>
        <dbReference type="ARBA" id="ARBA00022932"/>
    </source>
</evidence>
<keyword evidence="7 9" id="KW-0548">Nucleotidyltransferase</keyword>
<dbReference type="InterPro" id="IPR043502">
    <property type="entry name" value="DNA/RNA_pol_sf"/>
</dbReference>
<feature type="domain" description="UmuC" evidence="8">
    <location>
        <begin position="43"/>
        <end position="223"/>
    </location>
</feature>
<dbReference type="SUPFAM" id="SSF100879">
    <property type="entry name" value="Lesion bypass DNA polymerase (Y-family), little finger domain"/>
    <property type="match status" value="1"/>
</dbReference>
<keyword evidence="3 7" id="KW-0515">Mutator protein</keyword>
<proteinExistence type="inferred from homology"/>
<gene>
    <name evidence="7" type="primary">dinB</name>
    <name evidence="9" type="ORF">WJT86_06635</name>
</gene>
<dbReference type="RefSeq" id="WP_346336745.1">
    <property type="nucleotide sequence ID" value="NZ_JBBYXI010000002.1"/>
</dbReference>
<keyword evidence="7" id="KW-0234">DNA repair</keyword>
<reference evidence="9 10" key="1">
    <citation type="submission" date="2024-04" db="EMBL/GenBank/DDBJ databases">
        <title>A novel species isolated from cricket.</title>
        <authorList>
            <person name="Wang H.-C."/>
        </authorList>
    </citation>
    <scope>NUCLEOTIDE SEQUENCE [LARGE SCALE GENOMIC DNA]</scope>
    <source>
        <strain evidence="9 10">WL0021</strain>
    </source>
</reference>
<dbReference type="EMBL" id="JBBYXI010000002">
    <property type="protein sequence ID" value="MEN3930737.1"/>
    <property type="molecule type" value="Genomic_DNA"/>
</dbReference>
<protein>
    <recommendedName>
        <fullName evidence="7">DNA polymerase IV</fullName>
        <shortName evidence="7">Pol IV</shortName>
        <ecNumber evidence="7">2.7.7.7</ecNumber>
    </recommendedName>
</protein>
<dbReference type="HAMAP" id="MF_01113">
    <property type="entry name" value="DNApol_IV"/>
    <property type="match status" value="1"/>
</dbReference>
<dbReference type="GO" id="GO:0003887">
    <property type="term" value="F:DNA-directed DNA polymerase activity"/>
    <property type="evidence" value="ECO:0007669"/>
    <property type="project" value="UniProtKB-EC"/>
</dbReference>
<keyword evidence="7" id="KW-0460">Magnesium</keyword>
<evidence type="ECO:0000259" key="8">
    <source>
        <dbReference type="PROSITE" id="PS50173"/>
    </source>
</evidence>
<feature type="active site" evidence="7">
    <location>
        <position position="141"/>
    </location>
</feature>
<dbReference type="InterPro" id="IPR022880">
    <property type="entry name" value="DNApol_IV"/>
</dbReference>
<dbReference type="Gene3D" id="3.30.1490.100">
    <property type="entry name" value="DNA polymerase, Y-family, little finger domain"/>
    <property type="match status" value="1"/>
</dbReference>
<dbReference type="PANTHER" id="PTHR11076">
    <property type="entry name" value="DNA REPAIR POLYMERASE UMUC / TRANSFERASE FAMILY MEMBER"/>
    <property type="match status" value="1"/>
</dbReference>
<dbReference type="Pfam" id="PF00817">
    <property type="entry name" value="IMS"/>
    <property type="match status" value="1"/>
</dbReference>
<keyword evidence="10" id="KW-1185">Reference proteome</keyword>
<keyword evidence="7" id="KW-0479">Metal-binding</keyword>
<keyword evidence="7" id="KW-0963">Cytoplasm</keyword>
<evidence type="ECO:0000256" key="1">
    <source>
        <dbReference type="ARBA" id="ARBA00010945"/>
    </source>
</evidence>
<dbReference type="Gene3D" id="3.30.70.270">
    <property type="match status" value="1"/>
</dbReference>
<dbReference type="InterPro" id="IPR001126">
    <property type="entry name" value="UmuC"/>
</dbReference>
<organism evidence="9 10">
    <name type="scientific">Hohaiivirga grylli</name>
    <dbReference type="NCBI Taxonomy" id="3133970"/>
    <lineage>
        <taxon>Bacteria</taxon>
        <taxon>Pseudomonadati</taxon>
        <taxon>Pseudomonadota</taxon>
        <taxon>Alphaproteobacteria</taxon>
        <taxon>Hyphomicrobiales</taxon>
        <taxon>Methylobacteriaceae</taxon>
        <taxon>Hohaiivirga</taxon>
    </lineage>
</organism>
<keyword evidence="7" id="KW-0238">DNA-binding</keyword>
<sequence>MTTASAFFCRDCLTVCKTDEETRCSHCGSPRLLKHQGLETLSIAHIDCDAFYASIEKRDNPEIMNKPVIIGGGKRGVVSTACYLARIRGVRSAMPMFKARQLCPEAVVVPPNIDKYKVVSREIRQMMLELTPLVEPLSIDEAFLDLSGTERLHHGIPALTLAKLARRIENELNLTVSVGLSYNKFLAKVASDLEKPRGFSVITREEAVSFLADKPVGIIYGVGPAAQERLAKIGITKIKQIQLAPLDKLAGAIGNDVLRLLALSRGEDKRRVEPVHEVKSISNETTFETDISSYEELETILWRLSEKVSQRMKHAGFATTSVTLKLKDNKFQTISRVRSGLPPTQLAARIFDVARQILKKECEKPRAYRLIGVGATELCDPTEADQGDLADTTVIKTAQMEGAIDSLRQKFGANAIKKGISLRRS</sequence>
<keyword evidence="7" id="KW-0227">DNA damage</keyword>
<evidence type="ECO:0000313" key="10">
    <source>
        <dbReference type="Proteomes" id="UP001418637"/>
    </source>
</evidence>
<dbReference type="NCBIfam" id="NF002751">
    <property type="entry name" value="PRK02794.1"/>
    <property type="match status" value="1"/>
</dbReference>
<keyword evidence="7" id="KW-0235">DNA replication</keyword>
<accession>A0ABV0BJ53</accession>
<comment type="similarity">
    <text evidence="1 7">Belongs to the DNA polymerase type-Y family.</text>
</comment>
<dbReference type="SUPFAM" id="SSF56672">
    <property type="entry name" value="DNA/RNA polymerases"/>
    <property type="match status" value="1"/>
</dbReference>
<dbReference type="InterPro" id="IPR036775">
    <property type="entry name" value="DNA_pol_Y-fam_lit_finger_sf"/>
</dbReference>
<dbReference type="NCBIfam" id="NF002677">
    <property type="entry name" value="PRK02406.1"/>
    <property type="match status" value="1"/>
</dbReference>
<evidence type="ECO:0000256" key="3">
    <source>
        <dbReference type="ARBA" id="ARBA00022457"/>
    </source>
</evidence>
<dbReference type="PROSITE" id="PS50173">
    <property type="entry name" value="UMUC"/>
    <property type="match status" value="1"/>
</dbReference>